<sequence>SRFPVLDEDRDDIAGILLAKDLLRLCGPEERQRFNIREYMRPAVFVPESKRLDVLLKEFRGNHQHMAIVVDEYGGVAGLITIEDVIEQIVGEIDDEFDVEDDQNIRKESERQYLVRGVTRIEEFNEYFGARLPEEQGFETVAGLLMRQFGRLPRRGESATVDGFEFRITRADRRRIDALRVVLPVGASVPHDTESST</sequence>
<proteinExistence type="predicted"/>
<evidence type="ECO:0000313" key="4">
    <source>
        <dbReference type="EMBL" id="EQD43046.1"/>
    </source>
</evidence>
<dbReference type="GO" id="GO:0050660">
    <property type="term" value="F:flavin adenine dinucleotide binding"/>
    <property type="evidence" value="ECO:0007669"/>
    <property type="project" value="InterPro"/>
</dbReference>
<dbReference type="InterPro" id="IPR016169">
    <property type="entry name" value="FAD-bd_PCMH_sub2"/>
</dbReference>
<reference evidence="4" key="2">
    <citation type="journal article" date="2014" name="ISME J.">
        <title>Microbial stratification in low pH oxic and suboxic macroscopic growths along an acid mine drainage.</title>
        <authorList>
            <person name="Mendez-Garcia C."/>
            <person name="Mesa V."/>
            <person name="Sprenger R.R."/>
            <person name="Richter M."/>
            <person name="Diez M.S."/>
            <person name="Solano J."/>
            <person name="Bargiela R."/>
            <person name="Golyshina O.V."/>
            <person name="Manteca A."/>
            <person name="Ramos J.L."/>
            <person name="Gallego J.R."/>
            <person name="Llorente I."/>
            <person name="Martins Dos Santos V.A."/>
            <person name="Jensen O.N."/>
            <person name="Pelaez A.I."/>
            <person name="Sanchez J."/>
            <person name="Ferrer M."/>
        </authorList>
    </citation>
    <scope>NUCLEOTIDE SEQUENCE</scope>
</reference>
<dbReference type="InterPro" id="IPR005170">
    <property type="entry name" value="Transptr-assoc_dom"/>
</dbReference>
<dbReference type="CDD" id="cd04590">
    <property type="entry name" value="CBS_pair_CorC_HlyC_assoc"/>
    <property type="match status" value="1"/>
</dbReference>
<dbReference type="PROSITE" id="PS51371">
    <property type="entry name" value="CBS"/>
    <property type="match status" value="1"/>
</dbReference>
<dbReference type="Pfam" id="PF03471">
    <property type="entry name" value="CorC_HlyC"/>
    <property type="match status" value="1"/>
</dbReference>
<organism evidence="4">
    <name type="scientific">mine drainage metagenome</name>
    <dbReference type="NCBI Taxonomy" id="410659"/>
    <lineage>
        <taxon>unclassified sequences</taxon>
        <taxon>metagenomes</taxon>
        <taxon>ecological metagenomes</taxon>
    </lineage>
</organism>
<dbReference type="Gene3D" id="3.30.465.10">
    <property type="match status" value="1"/>
</dbReference>
<dbReference type="GO" id="GO:0005886">
    <property type="term" value="C:plasma membrane"/>
    <property type="evidence" value="ECO:0007669"/>
    <property type="project" value="TreeGrafter"/>
</dbReference>
<dbReference type="InterPro" id="IPR036318">
    <property type="entry name" value="FAD-bd_PCMH-like_sf"/>
</dbReference>
<dbReference type="Gene3D" id="3.10.580.10">
    <property type="entry name" value="CBS-domain"/>
    <property type="match status" value="1"/>
</dbReference>
<name>T0Z4R6_9ZZZZ</name>
<feature type="non-terminal residue" evidence="4">
    <location>
        <position position="1"/>
    </location>
</feature>
<feature type="domain" description="CBS" evidence="3">
    <location>
        <begin position="39"/>
        <end position="96"/>
    </location>
</feature>
<dbReference type="SUPFAM" id="SSF56176">
    <property type="entry name" value="FAD-binding/transporter-associated domain-like"/>
    <property type="match status" value="1"/>
</dbReference>
<dbReference type="PANTHER" id="PTHR22777">
    <property type="entry name" value="HEMOLYSIN-RELATED"/>
    <property type="match status" value="1"/>
</dbReference>
<evidence type="ECO:0000256" key="1">
    <source>
        <dbReference type="ARBA" id="ARBA00022737"/>
    </source>
</evidence>
<accession>T0Z4R6</accession>
<gene>
    <name evidence="4" type="ORF">B1A_15654</name>
</gene>
<dbReference type="Pfam" id="PF00571">
    <property type="entry name" value="CBS"/>
    <property type="match status" value="1"/>
</dbReference>
<dbReference type="EMBL" id="AUZX01011488">
    <property type="protein sequence ID" value="EQD43046.1"/>
    <property type="molecule type" value="Genomic_DNA"/>
</dbReference>
<dbReference type="InterPro" id="IPR000644">
    <property type="entry name" value="CBS_dom"/>
</dbReference>
<dbReference type="PANTHER" id="PTHR22777:SF27">
    <property type="entry name" value="MAGNESIUM AND COBALT EFFLUX PROTEIN CORC"/>
    <property type="match status" value="1"/>
</dbReference>
<reference evidence="4" key="1">
    <citation type="submission" date="2013-08" db="EMBL/GenBank/DDBJ databases">
        <authorList>
            <person name="Mendez C."/>
            <person name="Richter M."/>
            <person name="Ferrer M."/>
            <person name="Sanchez J."/>
        </authorList>
    </citation>
    <scope>NUCLEOTIDE SEQUENCE</scope>
</reference>
<dbReference type="SMART" id="SM01091">
    <property type="entry name" value="CorC_HlyC"/>
    <property type="match status" value="1"/>
</dbReference>
<keyword evidence="2" id="KW-0129">CBS domain</keyword>
<dbReference type="AlphaFoldDB" id="T0Z4R6"/>
<keyword evidence="1" id="KW-0677">Repeat</keyword>
<evidence type="ECO:0000256" key="2">
    <source>
        <dbReference type="ARBA" id="ARBA00023122"/>
    </source>
</evidence>
<dbReference type="InterPro" id="IPR044751">
    <property type="entry name" value="Ion_transp-like_CBS"/>
</dbReference>
<dbReference type="SUPFAM" id="SSF54631">
    <property type="entry name" value="CBS-domain pair"/>
    <property type="match status" value="1"/>
</dbReference>
<comment type="caution">
    <text evidence="4">The sequence shown here is derived from an EMBL/GenBank/DDBJ whole genome shotgun (WGS) entry which is preliminary data.</text>
</comment>
<evidence type="ECO:0000259" key="3">
    <source>
        <dbReference type="PROSITE" id="PS51371"/>
    </source>
</evidence>
<dbReference type="InterPro" id="IPR046342">
    <property type="entry name" value="CBS_dom_sf"/>
</dbReference>
<protein>
    <submittedName>
        <fullName evidence="4">Magnesium and cobalt efflux protein CorC</fullName>
    </submittedName>
</protein>